<organism evidence="3 4">
    <name type="scientific">Xylanibacter ruminicola (strain ATCC 19189 / DSM 19721 / CIP 105475 / JCM 8958 / 23)</name>
    <name type="common">Prevotella ruminicola</name>
    <dbReference type="NCBI Taxonomy" id="264731"/>
    <lineage>
        <taxon>Bacteria</taxon>
        <taxon>Pseudomonadati</taxon>
        <taxon>Bacteroidota</taxon>
        <taxon>Bacteroidia</taxon>
        <taxon>Bacteroidales</taxon>
        <taxon>Prevotellaceae</taxon>
        <taxon>Xylanibacter</taxon>
    </lineage>
</organism>
<dbReference type="HOGENOM" id="CLU_096069_0_1_10"/>
<keyword evidence="4" id="KW-1185">Reference proteome</keyword>
<evidence type="ECO:0000256" key="1">
    <source>
        <dbReference type="SAM" id="Phobius"/>
    </source>
</evidence>
<dbReference type="Proteomes" id="UP000000927">
    <property type="component" value="Chromosome"/>
</dbReference>
<dbReference type="SMART" id="SM00028">
    <property type="entry name" value="TPR"/>
    <property type="match status" value="2"/>
</dbReference>
<dbReference type="KEGG" id="pru:PRU_0202"/>
<dbReference type="InterPro" id="IPR049078">
    <property type="entry name" value="T7SS_EccA1-like_N"/>
</dbReference>
<evidence type="ECO:0000259" key="2">
    <source>
        <dbReference type="Pfam" id="PF21545"/>
    </source>
</evidence>
<sequence>MSFLVTLHPIFGNLNINIIMANTTNQQQAAQTAEQSLNQSEAFFFKYKKAIGAAVAAIVIIIAGVVLYKTYVSGPKEVKASTAIAKGQELFMAGDYQKALNGDSASFKGFVKLADEFSSTAAGNLANLYAGLCYAKLNKWEDAAKYLEEFDGADDQMISPAAEGALGNAYAHLNQLDKAVSHLKSAAEKADNNSLSPTFLIQAGEILESQGKNDEALKLYQEVKEKYFNSMAYQTIDGYIERVSSK</sequence>
<dbReference type="Gene3D" id="1.25.40.10">
    <property type="entry name" value="Tetratricopeptide repeat domain"/>
    <property type="match status" value="2"/>
</dbReference>
<dbReference type="eggNOG" id="COG0457">
    <property type="taxonomic scope" value="Bacteria"/>
</dbReference>
<feature type="transmembrane region" description="Helical" evidence="1">
    <location>
        <begin position="50"/>
        <end position="68"/>
    </location>
</feature>
<gene>
    <name evidence="3" type="ordered locus">PRU_0202</name>
</gene>
<name>D5EW39_XYLR2</name>
<keyword evidence="1" id="KW-0472">Membrane</keyword>
<evidence type="ECO:0000313" key="3">
    <source>
        <dbReference type="EMBL" id="ADE83005.1"/>
    </source>
</evidence>
<proteinExistence type="predicted"/>
<dbReference type="Pfam" id="PF21545">
    <property type="entry name" value="T7SS_EccA1_N"/>
    <property type="match status" value="1"/>
</dbReference>
<dbReference type="InterPro" id="IPR011990">
    <property type="entry name" value="TPR-like_helical_dom_sf"/>
</dbReference>
<protein>
    <submittedName>
        <fullName evidence="3">Tetratricopeptide repeat protein</fullName>
    </submittedName>
</protein>
<evidence type="ECO:0000313" key="4">
    <source>
        <dbReference type="Proteomes" id="UP000000927"/>
    </source>
</evidence>
<keyword evidence="1" id="KW-1133">Transmembrane helix</keyword>
<dbReference type="AlphaFoldDB" id="D5EW39"/>
<dbReference type="SUPFAM" id="SSF48452">
    <property type="entry name" value="TPR-like"/>
    <property type="match status" value="1"/>
</dbReference>
<keyword evidence="1" id="KW-0812">Transmembrane</keyword>
<feature type="domain" description="ESX-1 secretion system protein EccA1-like N-terminal" evidence="2">
    <location>
        <begin position="72"/>
        <end position="225"/>
    </location>
</feature>
<dbReference type="STRING" id="264731.PRU_0202"/>
<reference evidence="3 4" key="1">
    <citation type="journal article" date="2010" name="Microb. Ecol.">
        <title>Comparative genome analysis of Prevotella ruminicola and Prevotella bryantii: insights into their environmental niche.</title>
        <authorList>
            <consortium name="North American Consortium for Rumen Bacteria"/>
            <person name="Purushe J."/>
            <person name="Fouts D.E."/>
            <person name="Morrison M."/>
            <person name="White B.A."/>
            <person name="Mackie R.I."/>
            <person name="Coutinho P.M."/>
            <person name="Henrissat B."/>
            <person name="Nelson K.E."/>
        </authorList>
    </citation>
    <scope>NUCLEOTIDE SEQUENCE [LARGE SCALE GENOMIC DNA]</scope>
    <source>
        <strain evidence="4">ATCC 19189 / JCM 8958 / 23</strain>
    </source>
</reference>
<dbReference type="InterPro" id="IPR019734">
    <property type="entry name" value="TPR_rpt"/>
</dbReference>
<dbReference type="EMBL" id="CP002006">
    <property type="protein sequence ID" value="ADE83005.1"/>
    <property type="molecule type" value="Genomic_DNA"/>
</dbReference>
<accession>D5EW39</accession>